<dbReference type="SUPFAM" id="SSF49464">
    <property type="entry name" value="Carboxypeptidase regulatory domain-like"/>
    <property type="match status" value="1"/>
</dbReference>
<evidence type="ECO:0000259" key="14">
    <source>
        <dbReference type="Pfam" id="PF07715"/>
    </source>
</evidence>
<keyword evidence="9 10" id="KW-0998">Cell outer membrane</keyword>
<feature type="chain" id="PRO_5039682177" evidence="12">
    <location>
        <begin position="22"/>
        <end position="733"/>
    </location>
</feature>
<evidence type="ECO:0000256" key="7">
    <source>
        <dbReference type="ARBA" id="ARBA00023136"/>
    </source>
</evidence>
<keyword evidence="6 11" id="KW-0798">TonB box</keyword>
<dbReference type="Pfam" id="PF00593">
    <property type="entry name" value="TonB_dep_Rec_b-barrel"/>
    <property type="match status" value="1"/>
</dbReference>
<evidence type="ECO:0000256" key="12">
    <source>
        <dbReference type="SAM" id="SignalP"/>
    </source>
</evidence>
<name>A0A9D9N5F5_9BACT</name>
<evidence type="ECO:0000256" key="4">
    <source>
        <dbReference type="ARBA" id="ARBA00022692"/>
    </source>
</evidence>
<dbReference type="Gene3D" id="2.60.40.1120">
    <property type="entry name" value="Carboxypeptidase-like, regulatory domain"/>
    <property type="match status" value="1"/>
</dbReference>
<dbReference type="InterPro" id="IPR012910">
    <property type="entry name" value="Plug_dom"/>
</dbReference>
<evidence type="ECO:0000256" key="3">
    <source>
        <dbReference type="ARBA" id="ARBA00022452"/>
    </source>
</evidence>
<keyword evidence="2 10" id="KW-0813">Transport</keyword>
<dbReference type="InterPro" id="IPR037066">
    <property type="entry name" value="Plug_dom_sf"/>
</dbReference>
<dbReference type="GO" id="GO:0044718">
    <property type="term" value="P:siderophore transmembrane transport"/>
    <property type="evidence" value="ECO:0007669"/>
    <property type="project" value="TreeGrafter"/>
</dbReference>
<gene>
    <name evidence="15" type="ORF">IAA73_11125</name>
</gene>
<evidence type="ECO:0000256" key="5">
    <source>
        <dbReference type="ARBA" id="ARBA00022729"/>
    </source>
</evidence>
<evidence type="ECO:0000256" key="6">
    <source>
        <dbReference type="ARBA" id="ARBA00023077"/>
    </source>
</evidence>
<comment type="similarity">
    <text evidence="10 11">Belongs to the TonB-dependent receptor family.</text>
</comment>
<dbReference type="Pfam" id="PF13715">
    <property type="entry name" value="CarbopepD_reg_2"/>
    <property type="match status" value="1"/>
</dbReference>
<dbReference type="GO" id="GO:0015344">
    <property type="term" value="F:siderophore uptake transmembrane transporter activity"/>
    <property type="evidence" value="ECO:0007669"/>
    <property type="project" value="TreeGrafter"/>
</dbReference>
<feature type="domain" description="TonB-dependent receptor plug" evidence="14">
    <location>
        <begin position="115"/>
        <end position="218"/>
    </location>
</feature>
<dbReference type="InterPro" id="IPR000531">
    <property type="entry name" value="Beta-barrel_TonB"/>
</dbReference>
<dbReference type="EMBL" id="JADIMG010000101">
    <property type="protein sequence ID" value="MBO8460863.1"/>
    <property type="molecule type" value="Genomic_DNA"/>
</dbReference>
<reference evidence="15" key="2">
    <citation type="journal article" date="2021" name="PeerJ">
        <title>Extensive microbial diversity within the chicken gut microbiome revealed by metagenomics and culture.</title>
        <authorList>
            <person name="Gilroy R."/>
            <person name="Ravi A."/>
            <person name="Getino M."/>
            <person name="Pursley I."/>
            <person name="Horton D.L."/>
            <person name="Alikhan N.F."/>
            <person name="Baker D."/>
            <person name="Gharbi K."/>
            <person name="Hall N."/>
            <person name="Watson M."/>
            <person name="Adriaenssens E.M."/>
            <person name="Foster-Nyarko E."/>
            <person name="Jarju S."/>
            <person name="Secka A."/>
            <person name="Antonio M."/>
            <person name="Oren A."/>
            <person name="Chaudhuri R.R."/>
            <person name="La Ragione R."/>
            <person name="Hildebrand F."/>
            <person name="Pallen M.J."/>
        </authorList>
    </citation>
    <scope>NUCLEOTIDE SEQUENCE</scope>
    <source>
        <strain evidence="15">G3-3990</strain>
    </source>
</reference>
<evidence type="ECO:0000259" key="13">
    <source>
        <dbReference type="Pfam" id="PF00593"/>
    </source>
</evidence>
<dbReference type="Gene3D" id="2.170.130.10">
    <property type="entry name" value="TonB-dependent receptor, plug domain"/>
    <property type="match status" value="1"/>
</dbReference>
<keyword evidence="4 10" id="KW-0812">Transmembrane</keyword>
<evidence type="ECO:0000256" key="11">
    <source>
        <dbReference type="RuleBase" id="RU003357"/>
    </source>
</evidence>
<proteinExistence type="inferred from homology"/>
<reference evidence="15" key="1">
    <citation type="submission" date="2020-10" db="EMBL/GenBank/DDBJ databases">
        <authorList>
            <person name="Gilroy R."/>
        </authorList>
    </citation>
    <scope>NUCLEOTIDE SEQUENCE</scope>
    <source>
        <strain evidence="15">G3-3990</strain>
    </source>
</reference>
<evidence type="ECO:0000256" key="10">
    <source>
        <dbReference type="PROSITE-ProRule" id="PRU01360"/>
    </source>
</evidence>
<comment type="caution">
    <text evidence="15">The sequence shown here is derived from an EMBL/GenBank/DDBJ whole genome shotgun (WGS) entry which is preliminary data.</text>
</comment>
<dbReference type="PROSITE" id="PS52016">
    <property type="entry name" value="TONB_DEPENDENT_REC_3"/>
    <property type="match status" value="1"/>
</dbReference>
<evidence type="ECO:0000256" key="1">
    <source>
        <dbReference type="ARBA" id="ARBA00004571"/>
    </source>
</evidence>
<organism evidence="15 16">
    <name type="scientific">Candidatus Gallipaludibacter merdavium</name>
    <dbReference type="NCBI Taxonomy" id="2840839"/>
    <lineage>
        <taxon>Bacteria</taxon>
        <taxon>Pseudomonadati</taxon>
        <taxon>Bacteroidota</taxon>
        <taxon>Bacteroidia</taxon>
        <taxon>Bacteroidales</taxon>
        <taxon>Candidatus Gallipaludibacter</taxon>
    </lineage>
</organism>
<dbReference type="AlphaFoldDB" id="A0A9D9N5F5"/>
<comment type="subcellular location">
    <subcellularLocation>
        <location evidence="1 10">Cell outer membrane</location>
        <topology evidence="1 10">Multi-pass membrane protein</topology>
    </subcellularLocation>
</comment>
<evidence type="ECO:0000256" key="2">
    <source>
        <dbReference type="ARBA" id="ARBA00022448"/>
    </source>
</evidence>
<dbReference type="Proteomes" id="UP000823641">
    <property type="component" value="Unassembled WGS sequence"/>
</dbReference>
<feature type="signal peptide" evidence="12">
    <location>
        <begin position="1"/>
        <end position="21"/>
    </location>
</feature>
<dbReference type="Gene3D" id="2.40.170.20">
    <property type="entry name" value="TonB-dependent receptor, beta-barrel domain"/>
    <property type="match status" value="1"/>
</dbReference>
<dbReference type="GO" id="GO:0009279">
    <property type="term" value="C:cell outer membrane"/>
    <property type="evidence" value="ECO:0007669"/>
    <property type="project" value="UniProtKB-SubCell"/>
</dbReference>
<dbReference type="Pfam" id="PF07715">
    <property type="entry name" value="Plug"/>
    <property type="match status" value="1"/>
</dbReference>
<dbReference type="InterPro" id="IPR036942">
    <property type="entry name" value="Beta-barrel_TonB_sf"/>
</dbReference>
<dbReference type="PANTHER" id="PTHR30069">
    <property type="entry name" value="TONB-DEPENDENT OUTER MEMBRANE RECEPTOR"/>
    <property type="match status" value="1"/>
</dbReference>
<feature type="domain" description="TonB-dependent receptor-like beta-barrel" evidence="13">
    <location>
        <begin position="342"/>
        <end position="685"/>
    </location>
</feature>
<evidence type="ECO:0000256" key="9">
    <source>
        <dbReference type="ARBA" id="ARBA00023237"/>
    </source>
</evidence>
<sequence length="733" mass="82080">MKKYILLLFCCAITTILPLWADIKGTVTDEDGLPVVGANLIWIHTGVGTTTDLDGNFILPVSTLTDTLVVSYVSYKNDTVVAKDGDNLTIQMGGAVALSELDVAARKVALSKSRTAVFDVQTISGEELCKAACCNLSESFETNPSVDVAYSDAATGAKQIKLLGLSGQYVQIMTENIPNFRGLAAPFGLGYVPGPWMESIQVSKGTSSVLNGYEALTGQINVEYKKPAGDEKVAANVFVSSTARAEVNANTYFDVAPGVSTGLLVHASDEFVEWDHNNDGFLDMPRVSQYNLIDRWYIKKGDYTGQVFARGLYERRQGGQLSSLQNPYIVDIETGRAEVFMKNGYVFDHEKGTSIGIITNATYHNQQAAYGDKAYNADQWNAYLNAIFQTSWTDMHKLSTGISFNYDRYNEFWYYGQNLPENQLVRNEYVPGVFAEYTFNWKDKLILLAGLRADYHSTYGAFVTPRLNIKYNPWDFLHFRASVGKGYRAPNVLAENNNLMASSRQMVIADDLKMENAWNYGLSITGYIPIAGRELTLSAECYYTDFINQVVVDLDTDPHKVLFYNLNGRSYACSAQIEASMEVFKGFTATLAYRHTDVKSTYNGILREKPLNNRFKGLATFSYQTPLKKWQFDFTTQVNGGGRLPDSYMIDGQPAWEETFKPYVILNAQITKYFRSWSIYVGAENMTNYTQKNPIIAADMPFGDNFDATMIWGPVDGYKVYLGMRWALTNWKD</sequence>
<keyword evidence="8 15" id="KW-0675">Receptor</keyword>
<dbReference type="InterPro" id="IPR008969">
    <property type="entry name" value="CarboxyPept-like_regulatory"/>
</dbReference>
<keyword evidence="5 12" id="KW-0732">Signal</keyword>
<protein>
    <submittedName>
        <fullName evidence="15">TonB-dependent receptor</fullName>
    </submittedName>
</protein>
<dbReference type="InterPro" id="IPR039426">
    <property type="entry name" value="TonB-dep_rcpt-like"/>
</dbReference>
<dbReference type="PANTHER" id="PTHR30069:SF29">
    <property type="entry name" value="HEMOGLOBIN AND HEMOGLOBIN-HAPTOGLOBIN-BINDING PROTEIN 1-RELATED"/>
    <property type="match status" value="1"/>
</dbReference>
<keyword evidence="3 10" id="KW-1134">Transmembrane beta strand</keyword>
<evidence type="ECO:0000313" key="16">
    <source>
        <dbReference type="Proteomes" id="UP000823641"/>
    </source>
</evidence>
<keyword evidence="7 10" id="KW-0472">Membrane</keyword>
<accession>A0A9D9N5F5</accession>
<dbReference type="SUPFAM" id="SSF56935">
    <property type="entry name" value="Porins"/>
    <property type="match status" value="1"/>
</dbReference>
<evidence type="ECO:0000256" key="8">
    <source>
        <dbReference type="ARBA" id="ARBA00023170"/>
    </source>
</evidence>
<evidence type="ECO:0000313" key="15">
    <source>
        <dbReference type="EMBL" id="MBO8460863.1"/>
    </source>
</evidence>